<dbReference type="AlphaFoldDB" id="A0A7D4GCW9"/>
<feature type="transmembrane region" description="Helical" evidence="1">
    <location>
        <begin position="141"/>
        <end position="157"/>
    </location>
</feature>
<dbReference type="PANTHER" id="PTHR37312:SF1">
    <property type="entry name" value="MEMBRANE-BOUND ACYLTRANSFERASE YKRP-RELATED"/>
    <property type="match status" value="1"/>
</dbReference>
<accession>A0A7D4GCW9</accession>
<dbReference type="PANTHER" id="PTHR37312">
    <property type="entry name" value="MEMBRANE-BOUND ACYLTRANSFERASE YKRP-RELATED"/>
    <property type="match status" value="1"/>
</dbReference>
<dbReference type="RefSeq" id="WP_004361252.1">
    <property type="nucleotide sequence ID" value="NZ_CP054011.1"/>
</dbReference>
<dbReference type="InterPro" id="IPR052734">
    <property type="entry name" value="Nod_factor_acetyltransferase"/>
</dbReference>
<feature type="transmembrane region" description="Helical" evidence="1">
    <location>
        <begin position="34"/>
        <end position="56"/>
    </location>
</feature>
<reference evidence="3 4" key="1">
    <citation type="submission" date="2020-05" db="EMBL/GenBank/DDBJ databases">
        <title>FDA dAtabase for Regulatory Grade micrObial Sequences (FDA-ARGOS): Supporting development and validation of Infectious Disease Dx tests.</title>
        <authorList>
            <person name="Moreno J."/>
            <person name="Tallon L."/>
            <person name="Sadzewicz L."/>
            <person name="Zhao X."/>
            <person name="Vavikolanu K."/>
            <person name="Mehta A."/>
            <person name="Aluvathingal J."/>
            <person name="Nadendla S."/>
            <person name="Myers T."/>
            <person name="Yan Y."/>
            <person name="Sichtig H."/>
        </authorList>
    </citation>
    <scope>NUCLEOTIDE SEQUENCE [LARGE SCALE GENOMIC DNA]</scope>
    <source>
        <strain evidence="3 4">FDAARGOS_760</strain>
    </source>
</reference>
<proteinExistence type="predicted"/>
<evidence type="ECO:0000313" key="3">
    <source>
        <dbReference type="EMBL" id="QKH88950.1"/>
    </source>
</evidence>
<dbReference type="GO" id="GO:0016747">
    <property type="term" value="F:acyltransferase activity, transferring groups other than amino-acyl groups"/>
    <property type="evidence" value="ECO:0007669"/>
    <property type="project" value="InterPro"/>
</dbReference>
<sequence length="327" mass="38599">MTLNQRINWIDWAKVFAIYLVALGHLLSKTGSEGYIFNFIYSFHMPFFFFISGYLFRIKENGFVDFLKSSFRSLLVPYILLNLIGNAFLIPTWVLARHWPIDQLFYFITADGRGEPGPTWFLVCLFQVRLLSYFIVRKTPVWRLLVVLFCILIAYLFPFHLYWRIDTVFMVIPFYIAGYELKSKLSFFSSKIPFFILLLIVLSLTMIMGYSNVYLRLFGDYPLLYYPYAFAGIFMLISLSFMFDKYNFKFITILSIGTIVIMGLHGIVFLYVETIFKDLFSLDYIFLTFTGKLLLSSISLLLLYYPIIWIQKYFPIVMGGRSRYGRE</sequence>
<evidence type="ECO:0000313" key="4">
    <source>
        <dbReference type="Proteomes" id="UP000500843"/>
    </source>
</evidence>
<name>A0A7D4GCW9_9BACT</name>
<feature type="transmembrane region" description="Helical" evidence="1">
    <location>
        <begin position="12"/>
        <end position="28"/>
    </location>
</feature>
<dbReference type="Pfam" id="PF01757">
    <property type="entry name" value="Acyl_transf_3"/>
    <property type="match status" value="1"/>
</dbReference>
<feature type="transmembrane region" description="Helical" evidence="1">
    <location>
        <begin position="284"/>
        <end position="305"/>
    </location>
</feature>
<gene>
    <name evidence="3" type="ORF">FIU21_08315</name>
</gene>
<feature type="transmembrane region" description="Helical" evidence="1">
    <location>
        <begin position="193"/>
        <end position="213"/>
    </location>
</feature>
<feature type="transmembrane region" description="Helical" evidence="1">
    <location>
        <begin position="225"/>
        <end position="243"/>
    </location>
</feature>
<feature type="transmembrane region" description="Helical" evidence="1">
    <location>
        <begin position="250"/>
        <end position="272"/>
    </location>
</feature>
<keyword evidence="1" id="KW-0472">Membrane</keyword>
<evidence type="ECO:0000259" key="2">
    <source>
        <dbReference type="Pfam" id="PF01757"/>
    </source>
</evidence>
<keyword evidence="1" id="KW-0812">Transmembrane</keyword>
<dbReference type="Proteomes" id="UP000500843">
    <property type="component" value="Chromosome 2"/>
</dbReference>
<dbReference type="InterPro" id="IPR002656">
    <property type="entry name" value="Acyl_transf_3_dom"/>
</dbReference>
<organism evidence="3 4">
    <name type="scientific">Prevotella melaninogenica</name>
    <dbReference type="NCBI Taxonomy" id="28132"/>
    <lineage>
        <taxon>Bacteria</taxon>
        <taxon>Pseudomonadati</taxon>
        <taxon>Bacteroidota</taxon>
        <taxon>Bacteroidia</taxon>
        <taxon>Bacteroidales</taxon>
        <taxon>Prevotellaceae</taxon>
        <taxon>Prevotella</taxon>
    </lineage>
</organism>
<keyword evidence="1" id="KW-1133">Transmembrane helix</keyword>
<feature type="domain" description="Acyltransferase 3" evidence="2">
    <location>
        <begin position="7"/>
        <end position="289"/>
    </location>
</feature>
<feature type="transmembrane region" description="Helical" evidence="1">
    <location>
        <begin position="76"/>
        <end position="99"/>
    </location>
</feature>
<protein>
    <submittedName>
        <fullName evidence="3">Acyltransferase family protein</fullName>
    </submittedName>
</protein>
<evidence type="ECO:0000256" key="1">
    <source>
        <dbReference type="SAM" id="Phobius"/>
    </source>
</evidence>
<keyword evidence="3" id="KW-0808">Transferase</keyword>
<dbReference type="EMBL" id="CP054011">
    <property type="protein sequence ID" value="QKH88950.1"/>
    <property type="molecule type" value="Genomic_DNA"/>
</dbReference>
<keyword evidence="3" id="KW-0012">Acyltransferase</keyword>